<protein>
    <submittedName>
        <fullName evidence="2">Uncharacterized protein</fullName>
    </submittedName>
</protein>
<feature type="compositionally biased region" description="Low complexity" evidence="1">
    <location>
        <begin position="96"/>
        <end position="113"/>
    </location>
</feature>
<reference evidence="3" key="1">
    <citation type="journal article" date="2017" name="Nat. Ecol. Evol.">
        <title>Genome expansion and lineage-specific genetic innovations in the forest pathogenic fungi Armillaria.</title>
        <authorList>
            <person name="Sipos G."/>
            <person name="Prasanna A.N."/>
            <person name="Walter M.C."/>
            <person name="O'Connor E."/>
            <person name="Balint B."/>
            <person name="Krizsan K."/>
            <person name="Kiss B."/>
            <person name="Hess J."/>
            <person name="Varga T."/>
            <person name="Slot J."/>
            <person name="Riley R."/>
            <person name="Boka B."/>
            <person name="Rigling D."/>
            <person name="Barry K."/>
            <person name="Lee J."/>
            <person name="Mihaltcheva S."/>
            <person name="LaButti K."/>
            <person name="Lipzen A."/>
            <person name="Waldron R."/>
            <person name="Moloney N.M."/>
            <person name="Sperisen C."/>
            <person name="Kredics L."/>
            <person name="Vagvoelgyi C."/>
            <person name="Patrignani A."/>
            <person name="Fitzpatrick D."/>
            <person name="Nagy I."/>
            <person name="Doyle S."/>
            <person name="Anderson J.B."/>
            <person name="Grigoriev I.V."/>
            <person name="Gueldener U."/>
            <person name="Muensterkoetter M."/>
            <person name="Nagy L.G."/>
        </authorList>
    </citation>
    <scope>NUCLEOTIDE SEQUENCE [LARGE SCALE GENOMIC DNA]</scope>
    <source>
        <strain evidence="3">28-4</strain>
    </source>
</reference>
<gene>
    <name evidence="2" type="ORF">ARMSODRAFT_977658</name>
</gene>
<name>A0A2H3B696_9AGAR</name>
<feature type="region of interest" description="Disordered" evidence="1">
    <location>
        <begin position="88"/>
        <end position="123"/>
    </location>
</feature>
<evidence type="ECO:0000313" key="3">
    <source>
        <dbReference type="Proteomes" id="UP000218334"/>
    </source>
</evidence>
<dbReference type="EMBL" id="KZ293441">
    <property type="protein sequence ID" value="PBK66401.1"/>
    <property type="molecule type" value="Genomic_DNA"/>
</dbReference>
<dbReference type="AlphaFoldDB" id="A0A2H3B696"/>
<sequence>MSVTTTNDDAQTKWAQIILPLYRSICSKGADSLDAFLYGLFVAYAARFCSFLYAELGPPNAGPANISRWKRKALEMLARLLHRVHVSESVPPPSSKFPSSQPSVIESSSAVPSSPCPHPSAATVPINRPYGPPIPLHLRESSGPPCPPPLLRRAPMLECLPIETPAYAVTSKPPFPASNSGLVSDAQISMEPLNVLQLQAAQKSEDPQQLTPTVTTEDYLTIPQKAASRRISREAEALQGTNTVSPEQDGIPTRKRNREHDESEAGSVKRVHLDAKEFSQYKYPSSQQLPSVFRILPAFPINPFYPPTPVSFFPALAFIPAFQLRLPSISDQGPLDDTVIINMPSPCIFPPAEDNFLQETLVPHFQAGQTNTVSMTRVTKECFDMFLGAYPQPLATPAMLDRRKQVRILFYSVTSDPDVPISK</sequence>
<keyword evidence="3" id="KW-1185">Reference proteome</keyword>
<accession>A0A2H3B696</accession>
<dbReference type="Proteomes" id="UP000218334">
    <property type="component" value="Unassembled WGS sequence"/>
</dbReference>
<proteinExistence type="predicted"/>
<feature type="region of interest" description="Disordered" evidence="1">
    <location>
        <begin position="238"/>
        <end position="268"/>
    </location>
</feature>
<evidence type="ECO:0000313" key="2">
    <source>
        <dbReference type="EMBL" id="PBK66401.1"/>
    </source>
</evidence>
<evidence type="ECO:0000256" key="1">
    <source>
        <dbReference type="SAM" id="MobiDB-lite"/>
    </source>
</evidence>
<organism evidence="2 3">
    <name type="scientific">Armillaria solidipes</name>
    <dbReference type="NCBI Taxonomy" id="1076256"/>
    <lineage>
        <taxon>Eukaryota</taxon>
        <taxon>Fungi</taxon>
        <taxon>Dikarya</taxon>
        <taxon>Basidiomycota</taxon>
        <taxon>Agaricomycotina</taxon>
        <taxon>Agaricomycetes</taxon>
        <taxon>Agaricomycetidae</taxon>
        <taxon>Agaricales</taxon>
        <taxon>Marasmiineae</taxon>
        <taxon>Physalacriaceae</taxon>
        <taxon>Armillaria</taxon>
    </lineage>
</organism>